<gene>
    <name evidence="2" type="ORF">FANTH_12096</name>
</gene>
<feature type="region of interest" description="Disordered" evidence="1">
    <location>
        <begin position="39"/>
        <end position="74"/>
    </location>
</feature>
<dbReference type="Proteomes" id="UP000573603">
    <property type="component" value="Unassembled WGS sequence"/>
</dbReference>
<evidence type="ECO:0000313" key="2">
    <source>
        <dbReference type="EMBL" id="KAF5234578.1"/>
    </source>
</evidence>
<dbReference type="EMBL" id="JABEVY010000380">
    <property type="protein sequence ID" value="KAF5234578.1"/>
    <property type="molecule type" value="Genomic_DNA"/>
</dbReference>
<proteinExistence type="predicted"/>
<reference evidence="2 3" key="1">
    <citation type="journal article" date="2020" name="BMC Genomics">
        <title>Correction to: Identification and distribution of gene clusters required for synthesis of sphingolipid metabolism inhibitors in diverse species of the filamentous fungus Fusarium.</title>
        <authorList>
            <person name="Kim H.S."/>
            <person name="Lohmar J.M."/>
            <person name="Busman M."/>
            <person name="Brown D.W."/>
            <person name="Naumann T.A."/>
            <person name="Divon H.H."/>
            <person name="Lysoe E."/>
            <person name="Uhlig S."/>
            <person name="Proctor R.H."/>
        </authorList>
    </citation>
    <scope>NUCLEOTIDE SEQUENCE [LARGE SCALE GENOMIC DNA]</scope>
    <source>
        <strain evidence="2 3">NRRL 25214</strain>
    </source>
</reference>
<feature type="region of interest" description="Disordered" evidence="1">
    <location>
        <begin position="1"/>
        <end position="26"/>
    </location>
</feature>
<organism evidence="2 3">
    <name type="scientific">Fusarium anthophilum</name>
    <dbReference type="NCBI Taxonomy" id="48485"/>
    <lineage>
        <taxon>Eukaryota</taxon>
        <taxon>Fungi</taxon>
        <taxon>Dikarya</taxon>
        <taxon>Ascomycota</taxon>
        <taxon>Pezizomycotina</taxon>
        <taxon>Sordariomycetes</taxon>
        <taxon>Hypocreomycetidae</taxon>
        <taxon>Hypocreales</taxon>
        <taxon>Nectriaceae</taxon>
        <taxon>Fusarium</taxon>
        <taxon>Fusarium fujikuroi species complex</taxon>
    </lineage>
</organism>
<evidence type="ECO:0000256" key="1">
    <source>
        <dbReference type="SAM" id="MobiDB-lite"/>
    </source>
</evidence>
<sequence>MDFVKNAMSGGSKPADASKTDSQNKEDYVDKGIDFLNKKGGFNISRDNQEKASDFARSQYEKQTGNKVDPKISN</sequence>
<comment type="caution">
    <text evidence="2">The sequence shown here is derived from an EMBL/GenBank/DDBJ whole genome shotgun (WGS) entry which is preliminary data.</text>
</comment>
<dbReference type="AlphaFoldDB" id="A0A8H4YUN8"/>
<accession>A0A8H4YUN8</accession>
<evidence type="ECO:0000313" key="3">
    <source>
        <dbReference type="Proteomes" id="UP000573603"/>
    </source>
</evidence>
<feature type="compositionally biased region" description="Polar residues" evidence="1">
    <location>
        <begin position="61"/>
        <end position="74"/>
    </location>
</feature>
<feature type="compositionally biased region" description="Basic and acidic residues" evidence="1">
    <location>
        <begin position="16"/>
        <end position="26"/>
    </location>
</feature>
<protein>
    <submittedName>
        <fullName evidence="2">Uncharacterized protein</fullName>
    </submittedName>
</protein>
<name>A0A8H4YUN8_9HYPO</name>
<keyword evidence="3" id="KW-1185">Reference proteome</keyword>